<dbReference type="Pfam" id="PF02653">
    <property type="entry name" value="BPD_transp_2"/>
    <property type="match status" value="1"/>
</dbReference>
<feature type="transmembrane region" description="Helical" evidence="9">
    <location>
        <begin position="55"/>
        <end position="79"/>
    </location>
</feature>
<evidence type="ECO:0000313" key="11">
    <source>
        <dbReference type="Proteomes" id="UP001500975"/>
    </source>
</evidence>
<reference evidence="11" key="1">
    <citation type="journal article" date="2019" name="Int. J. Syst. Evol. Microbiol.">
        <title>The Global Catalogue of Microorganisms (GCM) 10K type strain sequencing project: providing services to taxonomists for standard genome sequencing and annotation.</title>
        <authorList>
            <consortium name="The Broad Institute Genomics Platform"/>
            <consortium name="The Broad Institute Genome Sequencing Center for Infectious Disease"/>
            <person name="Wu L."/>
            <person name="Ma J."/>
        </authorList>
    </citation>
    <scope>NUCLEOTIDE SEQUENCE [LARGE SCALE GENOMIC DNA]</scope>
    <source>
        <strain evidence="11">JCM 17804</strain>
    </source>
</reference>
<comment type="similarity">
    <text evidence="8">Belongs to the binding-protein-dependent transport system permease family. LivHM subfamily.</text>
</comment>
<name>A0ABP8HFB2_9BURK</name>
<feature type="transmembrane region" description="Helical" evidence="9">
    <location>
        <begin position="213"/>
        <end position="233"/>
    </location>
</feature>
<evidence type="ECO:0000256" key="9">
    <source>
        <dbReference type="SAM" id="Phobius"/>
    </source>
</evidence>
<comment type="caution">
    <text evidence="10">The sequence shown here is derived from an EMBL/GenBank/DDBJ whole genome shotgun (WGS) entry which is preliminary data.</text>
</comment>
<evidence type="ECO:0000256" key="7">
    <source>
        <dbReference type="ARBA" id="ARBA00023136"/>
    </source>
</evidence>
<dbReference type="EMBL" id="BAABGJ010000013">
    <property type="protein sequence ID" value="GAA4338435.1"/>
    <property type="molecule type" value="Genomic_DNA"/>
</dbReference>
<keyword evidence="3" id="KW-1003">Cell membrane</keyword>
<feature type="transmembrane region" description="Helical" evidence="9">
    <location>
        <begin position="12"/>
        <end position="35"/>
    </location>
</feature>
<proteinExistence type="inferred from homology"/>
<dbReference type="InterPro" id="IPR001851">
    <property type="entry name" value="ABC_transp_permease"/>
</dbReference>
<evidence type="ECO:0000256" key="6">
    <source>
        <dbReference type="ARBA" id="ARBA00022989"/>
    </source>
</evidence>
<feature type="transmembrane region" description="Helical" evidence="9">
    <location>
        <begin position="91"/>
        <end position="116"/>
    </location>
</feature>
<evidence type="ECO:0000313" key="10">
    <source>
        <dbReference type="EMBL" id="GAA4338435.1"/>
    </source>
</evidence>
<evidence type="ECO:0000256" key="4">
    <source>
        <dbReference type="ARBA" id="ARBA00022692"/>
    </source>
</evidence>
<organism evidence="10 11">
    <name type="scientific">Variovorax defluvii</name>
    <dbReference type="NCBI Taxonomy" id="913761"/>
    <lineage>
        <taxon>Bacteria</taxon>
        <taxon>Pseudomonadati</taxon>
        <taxon>Pseudomonadota</taxon>
        <taxon>Betaproteobacteria</taxon>
        <taxon>Burkholderiales</taxon>
        <taxon>Comamonadaceae</taxon>
        <taxon>Variovorax</taxon>
    </lineage>
</organism>
<evidence type="ECO:0000256" key="1">
    <source>
        <dbReference type="ARBA" id="ARBA00004651"/>
    </source>
</evidence>
<comment type="subcellular location">
    <subcellularLocation>
        <location evidence="1">Cell membrane</location>
        <topology evidence="1">Multi-pass membrane protein</topology>
    </subcellularLocation>
</comment>
<dbReference type="Proteomes" id="UP001500975">
    <property type="component" value="Unassembled WGS sequence"/>
</dbReference>
<feature type="transmembrane region" description="Helical" evidence="9">
    <location>
        <begin position="187"/>
        <end position="207"/>
    </location>
</feature>
<keyword evidence="6 9" id="KW-1133">Transmembrane helix</keyword>
<keyword evidence="5" id="KW-0029">Amino-acid transport</keyword>
<gene>
    <name evidence="10" type="ORF">GCM10023165_17110</name>
</gene>
<dbReference type="InterPro" id="IPR052157">
    <property type="entry name" value="BCAA_transport_permease"/>
</dbReference>
<evidence type="ECO:0000256" key="3">
    <source>
        <dbReference type="ARBA" id="ARBA00022475"/>
    </source>
</evidence>
<evidence type="ECO:0000256" key="8">
    <source>
        <dbReference type="ARBA" id="ARBA00037998"/>
    </source>
</evidence>
<dbReference type="CDD" id="cd06582">
    <property type="entry name" value="TM_PBP1_LivH_like"/>
    <property type="match status" value="1"/>
</dbReference>
<accession>A0ABP8HFB2</accession>
<dbReference type="RefSeq" id="WP_345537213.1">
    <property type="nucleotide sequence ID" value="NZ_BAABGJ010000013.1"/>
</dbReference>
<evidence type="ECO:0000256" key="5">
    <source>
        <dbReference type="ARBA" id="ARBA00022970"/>
    </source>
</evidence>
<protein>
    <submittedName>
        <fullName evidence="10">Branched-chain amino acid ABC transporter permease</fullName>
    </submittedName>
</protein>
<feature type="transmembrane region" description="Helical" evidence="9">
    <location>
        <begin position="254"/>
        <end position="272"/>
    </location>
</feature>
<dbReference type="PANTHER" id="PTHR11795:SF442">
    <property type="entry name" value="ABC TRANSPORTER ATP-BINDING PROTEIN"/>
    <property type="match status" value="1"/>
</dbReference>
<feature type="transmembrane region" description="Helical" evidence="9">
    <location>
        <begin position="136"/>
        <end position="155"/>
    </location>
</feature>
<keyword evidence="4 9" id="KW-0812">Transmembrane</keyword>
<sequence>MATLLLGLSIGILLFLLAAGLTLIFGLLGIVNLAHGSLYMLGAYLGYQTVQATGSFFLALVVAPLAVAALGAAIEWAVFRRIYRQPHFLQFLLTVGVLLVIEEAVRFGWGLTYLKLDEPAVLGGVTDIAGVSFSNYRLFCTGAGVCAAAALFWALDRTAAGTILRAAQENDAMLASLGINVKRVRTAAVAVGAGVAAFAGVISAPLLPIEPSMGMRIILDCFVVVIIGGLGSIRGAIAASLLIGMTRAFGEQYFGDWVQVCIYGILVATLLVRPQGLFAHQARLS</sequence>
<keyword evidence="2" id="KW-0813">Transport</keyword>
<dbReference type="PANTHER" id="PTHR11795">
    <property type="entry name" value="BRANCHED-CHAIN AMINO ACID TRANSPORT SYSTEM PERMEASE PROTEIN LIVH"/>
    <property type="match status" value="1"/>
</dbReference>
<keyword evidence="7 9" id="KW-0472">Membrane</keyword>
<keyword evidence="11" id="KW-1185">Reference proteome</keyword>
<evidence type="ECO:0000256" key="2">
    <source>
        <dbReference type="ARBA" id="ARBA00022448"/>
    </source>
</evidence>